<sequence>MSGEFNAFAGFFDAFWLLHLSTNNHWGTLGGDCCRLAIDCDSFLSGLLHISGGLWHFSGLLWQFPFIRTNSAGGFLSARSPNLHPPQDSLFAILCPGIAAPLLIKKQPLLHLHSTSCPNRPYFALSRIAHPLPHQRLPQTLFSIKVSAFILTEYCDIMLHRR</sequence>
<dbReference type="AlphaFoldDB" id="A0A1H9UCE6"/>
<name>A0A1H9UCE6_9BACI</name>
<organism evidence="1 2">
    <name type="scientific">Salipaludibacillus aurantiacus</name>
    <dbReference type="NCBI Taxonomy" id="1601833"/>
    <lineage>
        <taxon>Bacteria</taxon>
        <taxon>Bacillati</taxon>
        <taxon>Bacillota</taxon>
        <taxon>Bacilli</taxon>
        <taxon>Bacillales</taxon>
        <taxon>Bacillaceae</taxon>
    </lineage>
</organism>
<reference evidence="2" key="1">
    <citation type="submission" date="2016-10" db="EMBL/GenBank/DDBJ databases">
        <authorList>
            <person name="Varghese N."/>
            <person name="Submissions S."/>
        </authorList>
    </citation>
    <scope>NUCLEOTIDE SEQUENCE [LARGE SCALE GENOMIC DNA]</scope>
    <source>
        <strain evidence="2">S9</strain>
    </source>
</reference>
<gene>
    <name evidence="1" type="ORF">SAMN05518684_107130</name>
</gene>
<proteinExistence type="predicted"/>
<keyword evidence="2" id="KW-1185">Reference proteome</keyword>
<dbReference type="EMBL" id="FOGT01000007">
    <property type="protein sequence ID" value="SES07230.1"/>
    <property type="molecule type" value="Genomic_DNA"/>
</dbReference>
<dbReference type="Proteomes" id="UP000198571">
    <property type="component" value="Unassembled WGS sequence"/>
</dbReference>
<dbReference type="STRING" id="1601833.SAMN05518684_107130"/>
<evidence type="ECO:0000313" key="1">
    <source>
        <dbReference type="EMBL" id="SES07230.1"/>
    </source>
</evidence>
<evidence type="ECO:0000313" key="2">
    <source>
        <dbReference type="Proteomes" id="UP000198571"/>
    </source>
</evidence>
<protein>
    <submittedName>
        <fullName evidence="1">Uncharacterized protein</fullName>
    </submittedName>
</protein>
<accession>A0A1H9UCE6</accession>